<accession>W8JL15</accession>
<dbReference type="PROSITE" id="PS51975">
    <property type="entry name" value="RNASE_H_2"/>
    <property type="match status" value="1"/>
</dbReference>
<keyword evidence="9 14" id="KW-0540">Nuclease</keyword>
<evidence type="ECO:0000256" key="6">
    <source>
        <dbReference type="ARBA" id="ARBA00012180"/>
    </source>
</evidence>
<organism evidence="17 18">
    <name type="scientific">Chlamydia avium 10DC88</name>
    <dbReference type="NCBI Taxonomy" id="1229831"/>
    <lineage>
        <taxon>Bacteria</taxon>
        <taxon>Pseudomonadati</taxon>
        <taxon>Chlamydiota</taxon>
        <taxon>Chlamydiia</taxon>
        <taxon>Chlamydiales</taxon>
        <taxon>Chlamydiaceae</taxon>
        <taxon>Chlamydia/Chlamydophila group</taxon>
        <taxon>Chlamydia</taxon>
    </lineage>
</organism>
<evidence type="ECO:0000256" key="14">
    <source>
        <dbReference type="HAMAP-Rule" id="MF_00053"/>
    </source>
</evidence>
<keyword evidence="13 14" id="KW-0460">Magnesium</keyword>
<evidence type="ECO:0000256" key="13">
    <source>
        <dbReference type="ARBA" id="ARBA00022842"/>
    </source>
</evidence>
<dbReference type="PANTHER" id="PTHR10954:SF23">
    <property type="entry name" value="RIBONUCLEASE"/>
    <property type="match status" value="1"/>
</dbReference>
<dbReference type="CDD" id="cd14796">
    <property type="entry name" value="RNAse_HIII_N"/>
    <property type="match status" value="1"/>
</dbReference>
<protein>
    <recommendedName>
        <fullName evidence="7 14">Ribonuclease HIII</fullName>
        <shortName evidence="14">RNase HIII</shortName>
        <ecNumber evidence="6 14">3.1.26.4</ecNumber>
    </recommendedName>
</protein>
<dbReference type="GO" id="GO:0003723">
    <property type="term" value="F:RNA binding"/>
    <property type="evidence" value="ECO:0007669"/>
    <property type="project" value="UniProtKB-UniRule"/>
</dbReference>
<evidence type="ECO:0000256" key="15">
    <source>
        <dbReference type="PROSITE-ProRule" id="PRU01319"/>
    </source>
</evidence>
<evidence type="ECO:0000256" key="5">
    <source>
        <dbReference type="ARBA" id="ARBA00008378"/>
    </source>
</evidence>
<dbReference type="STRING" id="1229831.M832_01140"/>
<comment type="function">
    <text evidence="3 14">Endonuclease that specifically degrades the RNA of RNA-DNA hybrids.</text>
</comment>
<keyword evidence="10 14" id="KW-0479">Metal-binding</keyword>
<dbReference type="Gene3D" id="3.30.420.10">
    <property type="entry name" value="Ribonuclease H-like superfamily/Ribonuclease H"/>
    <property type="match status" value="1"/>
</dbReference>
<feature type="binding site" evidence="14 15">
    <location>
        <position position="94"/>
    </location>
    <ligand>
        <name>a divalent metal cation</name>
        <dbReference type="ChEBI" id="CHEBI:60240"/>
    </ligand>
</feature>
<dbReference type="eggNOG" id="COG1039">
    <property type="taxonomic scope" value="Bacteria"/>
</dbReference>
<dbReference type="NCBIfam" id="TIGR00716">
    <property type="entry name" value="rnhC"/>
    <property type="match status" value="1"/>
</dbReference>
<comment type="cofactor">
    <cofactor evidence="14 15">
        <name>Mn(2+)</name>
        <dbReference type="ChEBI" id="CHEBI:29035"/>
    </cofactor>
    <cofactor evidence="14 15">
        <name>Mg(2+)</name>
        <dbReference type="ChEBI" id="CHEBI:18420"/>
    </cofactor>
    <text evidence="14 15">Manganese or magnesium. Binds 1 divalent metal ion per monomer in the absence of substrate. May bind a second metal ion after substrate binding.</text>
</comment>
<dbReference type="PIRSF" id="PIRSF037748">
    <property type="entry name" value="RnhC"/>
    <property type="match status" value="1"/>
</dbReference>
<evidence type="ECO:0000256" key="7">
    <source>
        <dbReference type="ARBA" id="ARBA00021407"/>
    </source>
</evidence>
<comment type="similarity">
    <text evidence="5 14">Belongs to the RNase HII family. RnhC subfamily.</text>
</comment>
<dbReference type="CDD" id="cd06590">
    <property type="entry name" value="RNase_HII_bacteria_HIII_like"/>
    <property type="match status" value="1"/>
</dbReference>
<dbReference type="InterPro" id="IPR004641">
    <property type="entry name" value="RNase_HIII"/>
</dbReference>
<evidence type="ECO:0000256" key="4">
    <source>
        <dbReference type="ARBA" id="ARBA00004496"/>
    </source>
</evidence>
<dbReference type="AlphaFoldDB" id="W8JL15"/>
<dbReference type="GO" id="GO:0032299">
    <property type="term" value="C:ribonuclease H2 complex"/>
    <property type="evidence" value="ECO:0007669"/>
    <property type="project" value="TreeGrafter"/>
</dbReference>
<dbReference type="InterPro" id="IPR012337">
    <property type="entry name" value="RNaseH-like_sf"/>
</dbReference>
<name>W8JL15_9CHLA</name>
<dbReference type="GO" id="GO:0000287">
    <property type="term" value="F:magnesium ion binding"/>
    <property type="evidence" value="ECO:0007669"/>
    <property type="project" value="UniProtKB-UniRule"/>
</dbReference>
<dbReference type="Proteomes" id="UP000019433">
    <property type="component" value="Chromosome"/>
</dbReference>
<dbReference type="InterPro" id="IPR001352">
    <property type="entry name" value="RNase_HII/HIII"/>
</dbReference>
<dbReference type="InterPro" id="IPR024567">
    <property type="entry name" value="RNase_HII/HIII_dom"/>
</dbReference>
<dbReference type="EMBL" id="CP006571">
    <property type="protein sequence ID" value="AHK62984.1"/>
    <property type="molecule type" value="Genomic_DNA"/>
</dbReference>
<dbReference type="Gene3D" id="3.30.310.10">
    <property type="entry name" value="TATA-Binding Protein"/>
    <property type="match status" value="1"/>
</dbReference>
<dbReference type="GO" id="GO:0005737">
    <property type="term" value="C:cytoplasm"/>
    <property type="evidence" value="ECO:0007669"/>
    <property type="project" value="UniProtKB-SubCell"/>
</dbReference>
<dbReference type="SUPFAM" id="SSF53098">
    <property type="entry name" value="Ribonuclease H-like"/>
    <property type="match status" value="1"/>
</dbReference>
<comment type="cofactor">
    <cofactor evidence="2">
        <name>Mg(2+)</name>
        <dbReference type="ChEBI" id="CHEBI:18420"/>
    </cofactor>
</comment>
<reference evidence="17 18" key="1">
    <citation type="journal article" date="2014" name="Syst. Appl. Microbiol.">
        <title>Evidence for the existence of two new members of the family Chlamydiaceae and proposal of Chlamydia avium sp. nov. and Chlamydia gallinacea sp. nov.</title>
        <authorList>
            <person name="Sachse K."/>
            <person name="Laroucau K."/>
            <person name="Riege K."/>
            <person name="Wehner S."/>
            <person name="Dilcher M."/>
            <person name="Creasy H.H."/>
            <person name="Weidmann M."/>
            <person name="Myers G."/>
            <person name="Vorimore F."/>
            <person name="Vicari N."/>
            <person name="Magnino S."/>
            <person name="Liebler-Tenorio E."/>
            <person name="Ruettger A."/>
            <person name="Bavoil P.M."/>
            <person name="Hufert F.T."/>
            <person name="Rossello-Mora R."/>
            <person name="Marz M."/>
        </authorList>
    </citation>
    <scope>NUCLEOTIDE SEQUENCE [LARGE SCALE GENOMIC DNA]</scope>
    <source>
        <strain evidence="17 18">10DC88</strain>
    </source>
</reference>
<dbReference type="GO" id="GO:0004523">
    <property type="term" value="F:RNA-DNA hybrid ribonuclease activity"/>
    <property type="evidence" value="ECO:0007669"/>
    <property type="project" value="UniProtKB-UniRule"/>
</dbReference>
<dbReference type="HOGENOM" id="CLU_059546_1_0_0"/>
<dbReference type="EC" id="3.1.26.4" evidence="6 14"/>
<feature type="domain" description="RNase H type-2" evidence="16">
    <location>
        <begin position="87"/>
        <end position="297"/>
    </location>
</feature>
<gene>
    <name evidence="14 17" type="primary">rnhC</name>
    <name evidence="17" type="ORF">M832_01140</name>
</gene>
<dbReference type="PANTHER" id="PTHR10954">
    <property type="entry name" value="RIBONUCLEASE H2 SUBUNIT A"/>
    <property type="match status" value="1"/>
</dbReference>
<evidence type="ECO:0000256" key="3">
    <source>
        <dbReference type="ARBA" id="ARBA00004065"/>
    </source>
</evidence>
<proteinExistence type="inferred from homology"/>
<comment type="subcellular location">
    <subcellularLocation>
        <location evidence="4 14">Cytoplasm</location>
    </subcellularLocation>
</comment>
<evidence type="ECO:0000259" key="16">
    <source>
        <dbReference type="PROSITE" id="PS51975"/>
    </source>
</evidence>
<dbReference type="HAMAP" id="MF_00053">
    <property type="entry name" value="RNase_HIII"/>
    <property type="match status" value="1"/>
</dbReference>
<sequence length="297" mass="33461">MMSTPFVTQISPSLYNLLKSRLEEKSFVFSYPPHTIFSARSPSVNCTLYSSGKLVVQGKGSQEFIEFFLEPEILLTFSYQDMQQDLRPRLGIDESGKGDFFGPLCIAGVYASSEDILKDLYKTKIRDSKLLKDSQIVSLARKIRTSCLYRVLVLYPEKYNELYKKFKNLNLLLAWAHATIIDQLAPRPAGNVFAISDQFASENVLLQALEKKHVDLPVFQKTHGEQDIVVAAASILAREAFVSTMTQLEQRFSVKLPRGASTQVKIAGRSILHSLGKDVLPLLCKTHFKTFHEICST</sequence>
<dbReference type="InterPro" id="IPR012295">
    <property type="entry name" value="TBP_dom_sf"/>
</dbReference>
<evidence type="ECO:0000256" key="1">
    <source>
        <dbReference type="ARBA" id="ARBA00000077"/>
    </source>
</evidence>
<keyword evidence="12 14" id="KW-0378">Hydrolase</keyword>
<dbReference type="Pfam" id="PF01351">
    <property type="entry name" value="RNase_HII"/>
    <property type="match status" value="1"/>
</dbReference>
<evidence type="ECO:0000256" key="2">
    <source>
        <dbReference type="ARBA" id="ARBA00001946"/>
    </source>
</evidence>
<evidence type="ECO:0000256" key="12">
    <source>
        <dbReference type="ARBA" id="ARBA00022801"/>
    </source>
</evidence>
<feature type="binding site" evidence="14 15">
    <location>
        <position position="93"/>
    </location>
    <ligand>
        <name>a divalent metal cation</name>
        <dbReference type="ChEBI" id="CHEBI:60240"/>
    </ligand>
</feature>
<evidence type="ECO:0000256" key="8">
    <source>
        <dbReference type="ARBA" id="ARBA00022490"/>
    </source>
</evidence>
<dbReference type="Pfam" id="PF11858">
    <property type="entry name" value="DUF3378"/>
    <property type="match status" value="1"/>
</dbReference>
<dbReference type="InterPro" id="IPR036397">
    <property type="entry name" value="RNaseH_sf"/>
</dbReference>
<keyword evidence="8 14" id="KW-0963">Cytoplasm</keyword>
<evidence type="ECO:0000313" key="17">
    <source>
        <dbReference type="EMBL" id="AHK62984.1"/>
    </source>
</evidence>
<evidence type="ECO:0000256" key="11">
    <source>
        <dbReference type="ARBA" id="ARBA00022759"/>
    </source>
</evidence>
<comment type="catalytic activity">
    <reaction evidence="1 14 15">
        <text>Endonucleolytic cleavage to 5'-phosphomonoester.</text>
        <dbReference type="EC" id="3.1.26.4"/>
    </reaction>
</comment>
<keyword evidence="11 14" id="KW-0255">Endonuclease</keyword>
<dbReference type="InterPro" id="IPR024568">
    <property type="entry name" value="RNase_HIII_N"/>
</dbReference>
<dbReference type="KEGG" id="cav:M832_01140"/>
<evidence type="ECO:0000313" key="18">
    <source>
        <dbReference type="Proteomes" id="UP000019433"/>
    </source>
</evidence>
<dbReference type="GO" id="GO:0043137">
    <property type="term" value="P:DNA replication, removal of RNA primer"/>
    <property type="evidence" value="ECO:0007669"/>
    <property type="project" value="TreeGrafter"/>
</dbReference>
<dbReference type="PATRIC" id="fig|1229831.3.peg.116"/>
<dbReference type="GO" id="GO:0006298">
    <property type="term" value="P:mismatch repair"/>
    <property type="evidence" value="ECO:0007669"/>
    <property type="project" value="TreeGrafter"/>
</dbReference>
<feature type="binding site" evidence="14 15">
    <location>
        <position position="197"/>
    </location>
    <ligand>
        <name>a divalent metal cation</name>
        <dbReference type="ChEBI" id="CHEBI:60240"/>
    </ligand>
</feature>
<evidence type="ECO:0000256" key="10">
    <source>
        <dbReference type="ARBA" id="ARBA00022723"/>
    </source>
</evidence>
<evidence type="ECO:0000256" key="9">
    <source>
        <dbReference type="ARBA" id="ARBA00022722"/>
    </source>
</evidence>